<dbReference type="PANTHER" id="PTHR40465:SF1">
    <property type="entry name" value="DUF6534 DOMAIN-CONTAINING PROTEIN"/>
    <property type="match status" value="1"/>
</dbReference>
<comment type="caution">
    <text evidence="8">The sequence shown here is derived from an EMBL/GenBank/DDBJ whole genome shotgun (WGS) entry which is preliminary data.</text>
</comment>
<evidence type="ECO:0000313" key="8">
    <source>
        <dbReference type="EMBL" id="KTB41094.1"/>
    </source>
</evidence>
<feature type="transmembrane region" description="Helical" evidence="6">
    <location>
        <begin position="382"/>
        <end position="401"/>
    </location>
</feature>
<dbReference type="PANTHER" id="PTHR40465">
    <property type="entry name" value="CHROMOSOME 1, WHOLE GENOME SHOTGUN SEQUENCE"/>
    <property type="match status" value="1"/>
</dbReference>
<evidence type="ECO:0000256" key="2">
    <source>
        <dbReference type="ARBA" id="ARBA00007590"/>
    </source>
</evidence>
<dbReference type="Pfam" id="PF03647">
    <property type="entry name" value="Tmemb_14"/>
    <property type="match status" value="1"/>
</dbReference>
<feature type="transmembrane region" description="Helical" evidence="6">
    <location>
        <begin position="330"/>
        <end position="346"/>
    </location>
</feature>
<reference evidence="8 9" key="1">
    <citation type="submission" date="2015-12" db="EMBL/GenBank/DDBJ databases">
        <title>Draft genome sequence of Moniliophthora roreri, the causal agent of frosty pod rot of cacao.</title>
        <authorList>
            <person name="Aime M.C."/>
            <person name="Diaz-Valderrama J.R."/>
            <person name="Kijpornyongpan T."/>
            <person name="Phillips-Mora W."/>
        </authorList>
    </citation>
    <scope>NUCLEOTIDE SEQUENCE [LARGE SCALE GENOMIC DNA]</scope>
    <source>
        <strain evidence="8 9">MCA 2952</strain>
    </source>
</reference>
<evidence type="ECO:0000313" key="9">
    <source>
        <dbReference type="Proteomes" id="UP000054988"/>
    </source>
</evidence>
<evidence type="ECO:0000259" key="7">
    <source>
        <dbReference type="Pfam" id="PF20152"/>
    </source>
</evidence>
<keyword evidence="3 6" id="KW-0812">Transmembrane</keyword>
<dbReference type="eggNOG" id="KOG4267">
    <property type="taxonomic scope" value="Eukaryota"/>
</dbReference>
<feature type="transmembrane region" description="Helical" evidence="6">
    <location>
        <begin position="129"/>
        <end position="156"/>
    </location>
</feature>
<dbReference type="Pfam" id="PF20152">
    <property type="entry name" value="DUF6534"/>
    <property type="match status" value="1"/>
</dbReference>
<name>A0A0W0FXR4_MONRR</name>
<dbReference type="InterPro" id="IPR005349">
    <property type="entry name" value="TMEM14"/>
</dbReference>
<organism evidence="8 9">
    <name type="scientific">Moniliophthora roreri</name>
    <name type="common">Frosty pod rot fungus</name>
    <name type="synonym">Monilia roreri</name>
    <dbReference type="NCBI Taxonomy" id="221103"/>
    <lineage>
        <taxon>Eukaryota</taxon>
        <taxon>Fungi</taxon>
        <taxon>Dikarya</taxon>
        <taxon>Basidiomycota</taxon>
        <taxon>Agaricomycotina</taxon>
        <taxon>Agaricomycetes</taxon>
        <taxon>Agaricomycetidae</taxon>
        <taxon>Agaricales</taxon>
        <taxon>Marasmiineae</taxon>
        <taxon>Marasmiaceae</taxon>
        <taxon>Moniliophthora</taxon>
    </lineage>
</organism>
<comment type="subcellular location">
    <subcellularLocation>
        <location evidence="1">Membrane</location>
    </subcellularLocation>
</comment>
<dbReference type="InterPro" id="IPR044890">
    <property type="entry name" value="TMEM14_sf"/>
</dbReference>
<feature type="transmembrane region" description="Helical" evidence="6">
    <location>
        <begin position="104"/>
        <end position="122"/>
    </location>
</feature>
<evidence type="ECO:0000256" key="4">
    <source>
        <dbReference type="ARBA" id="ARBA00022989"/>
    </source>
</evidence>
<comment type="similarity">
    <text evidence="2">Belongs to the TMEM14 family.</text>
</comment>
<sequence>MSSPEARKLFGPLLIGAFLNAILYGVFLMQHGPLARHSRIISLAEVILSQQDALSVLFLLILETINTGLDFGIIWEPLIETFGDSRALQVQPIPSSQVLASDPIMTAIISTIVQVFFALRTYRMTKSKVLLSTICALAFCSLVGAVTSTAFIATSLRWDHFPVYRGPILTWLLASALCDIVISISLVGALYKGKGSFKSTNSLINKIILLTVQTGTITSVAAIGDALTFLFVLNSHTTIQFIWDFSLSKLYSNSLLSTLNARSEWNRYLNDANSRPDRSFCHIEGLEDWMRNPRFLGTHKLLEMSAYPAFLMGGLCAIGGVTGFARTRSIPSLVAGLGVGALYLWSADSIRKGTANGIEGALGASAILFLSSLPRARKGPVPATLTVTATASAIYYGRLFLQMRE</sequence>
<accession>A0A0W0FXR4</accession>
<dbReference type="Gene3D" id="1.10.10.1740">
    <property type="entry name" value="Transmembrane protein 14-like"/>
    <property type="match status" value="1"/>
</dbReference>
<evidence type="ECO:0000256" key="5">
    <source>
        <dbReference type="ARBA" id="ARBA00023136"/>
    </source>
</evidence>
<dbReference type="AlphaFoldDB" id="A0A0W0FXR4"/>
<feature type="transmembrane region" description="Helical" evidence="6">
    <location>
        <begin position="12"/>
        <end position="29"/>
    </location>
</feature>
<evidence type="ECO:0000256" key="3">
    <source>
        <dbReference type="ARBA" id="ARBA00022692"/>
    </source>
</evidence>
<keyword evidence="5 6" id="KW-0472">Membrane</keyword>
<dbReference type="GO" id="GO:0016020">
    <property type="term" value="C:membrane"/>
    <property type="evidence" value="ECO:0007669"/>
    <property type="project" value="UniProtKB-SubCell"/>
</dbReference>
<feature type="transmembrane region" description="Helical" evidence="6">
    <location>
        <begin position="168"/>
        <end position="191"/>
    </location>
</feature>
<dbReference type="EMBL" id="LATX01001515">
    <property type="protein sequence ID" value="KTB41094.1"/>
    <property type="molecule type" value="Genomic_DNA"/>
</dbReference>
<gene>
    <name evidence="8" type="ORF">WG66_6353</name>
</gene>
<evidence type="ECO:0000256" key="6">
    <source>
        <dbReference type="SAM" id="Phobius"/>
    </source>
</evidence>
<keyword evidence="4 6" id="KW-1133">Transmembrane helix</keyword>
<dbReference type="Proteomes" id="UP000054988">
    <property type="component" value="Unassembled WGS sequence"/>
</dbReference>
<evidence type="ECO:0000256" key="1">
    <source>
        <dbReference type="ARBA" id="ARBA00004370"/>
    </source>
</evidence>
<proteinExistence type="inferred from homology"/>
<feature type="domain" description="DUF6534" evidence="7">
    <location>
        <begin position="175"/>
        <end position="263"/>
    </location>
</feature>
<dbReference type="InterPro" id="IPR045339">
    <property type="entry name" value="DUF6534"/>
</dbReference>
<feature type="transmembrane region" description="Helical" evidence="6">
    <location>
        <begin position="203"/>
        <end position="223"/>
    </location>
</feature>
<feature type="transmembrane region" description="Helical" evidence="6">
    <location>
        <begin position="304"/>
        <end position="324"/>
    </location>
</feature>
<protein>
    <recommendedName>
        <fullName evidence="7">DUF6534 domain-containing protein</fullName>
    </recommendedName>
</protein>